<dbReference type="EMBL" id="VOQS01000005">
    <property type="protein sequence ID" value="TXC79609.1"/>
    <property type="molecule type" value="Genomic_DNA"/>
</dbReference>
<proteinExistence type="predicted"/>
<keyword evidence="4" id="KW-1185">Reference proteome</keyword>
<dbReference type="Proteomes" id="UP000321776">
    <property type="component" value="Unassembled WGS sequence"/>
</dbReference>
<name>A0A5C6V3C0_9BURK</name>
<organism evidence="2 3">
    <name type="scientific">Paraburkholderia azotifigens</name>
    <dbReference type="NCBI Taxonomy" id="2057004"/>
    <lineage>
        <taxon>Bacteria</taxon>
        <taxon>Pseudomonadati</taxon>
        <taxon>Pseudomonadota</taxon>
        <taxon>Betaproteobacteria</taxon>
        <taxon>Burkholderiales</taxon>
        <taxon>Burkholderiaceae</taxon>
        <taxon>Paraburkholderia</taxon>
    </lineage>
</organism>
<evidence type="ECO:0000313" key="4">
    <source>
        <dbReference type="Proteomes" id="UP001481677"/>
    </source>
</evidence>
<reference evidence="2" key="2">
    <citation type="submission" date="2019-08" db="EMBL/GenBank/DDBJ databases">
        <authorList>
            <person name="Im W.-T."/>
        </authorList>
    </citation>
    <scope>NUCLEOTIDE SEQUENCE</scope>
    <source>
        <strain evidence="2">NF 2-5-3</strain>
    </source>
</reference>
<reference evidence="2 3" key="1">
    <citation type="journal article" date="2018" name="Int. J. Syst. Evol. Microbiol.">
        <title>Paraburkholderia azotifigens sp. nov., a nitrogen-fixing bacterium isolated from paddy soil.</title>
        <authorList>
            <person name="Choi G.M."/>
            <person name="Im W.T."/>
        </authorList>
    </citation>
    <scope>NUCLEOTIDE SEQUENCE [LARGE SCALE GENOMIC DNA]</scope>
    <source>
        <strain evidence="2 3">NF 2-5-3</strain>
    </source>
</reference>
<evidence type="ECO:0000313" key="3">
    <source>
        <dbReference type="Proteomes" id="UP000321776"/>
    </source>
</evidence>
<sequence>MKDAFERRILLHYLGRVLQVTTRIREMRPAPLTIGELVDRNPILEDEPVLEYLDRTMLIEDFITCTLRAFCLWPQWLLTDPLDRNAFAASVREQLFKGNGRGWKSFAARLRAEVGWFDAKKESRPKREDNSVIVSEINENEAGEDVTSLAVTDVERVFDAGAAAESIESLTTVRERARANEQLPDTRQ</sequence>
<reference evidence="1 4" key="3">
    <citation type="submission" date="2024-01" db="EMBL/GenBank/DDBJ databases">
        <title>The diversity of rhizobia nodulating Mimosa spp. in eleven states of Brazil covering several biomes is determined by host plant, location, and edaphic factors.</title>
        <authorList>
            <person name="Rouws L."/>
            <person name="Barauna A."/>
            <person name="Beukes C."/>
            <person name="De Faria S.M."/>
            <person name="Gross E."/>
            <person name="Dos Reis Junior F.B."/>
            <person name="Simon M."/>
            <person name="Maluk M."/>
            <person name="Odee D.W."/>
            <person name="Kenicer G."/>
            <person name="Young J.P.W."/>
            <person name="Reis V.M."/>
            <person name="Zilli J."/>
            <person name="James E.K."/>
        </authorList>
    </citation>
    <scope>NUCLEOTIDE SEQUENCE [LARGE SCALE GENOMIC DNA]</scope>
    <source>
        <strain evidence="1 4">JPY530</strain>
    </source>
</reference>
<dbReference type="AlphaFoldDB" id="A0A5C6V3C0"/>
<dbReference type="Proteomes" id="UP001481677">
    <property type="component" value="Unassembled WGS sequence"/>
</dbReference>
<dbReference type="EMBL" id="JAZHGA010000044">
    <property type="protein sequence ID" value="MEM5345283.1"/>
    <property type="molecule type" value="Genomic_DNA"/>
</dbReference>
<dbReference type="RefSeq" id="WP_028368045.1">
    <property type="nucleotide sequence ID" value="NZ_JAZHFZ010000043.1"/>
</dbReference>
<protein>
    <submittedName>
        <fullName evidence="2">Uncharacterized protein</fullName>
    </submittedName>
</protein>
<comment type="caution">
    <text evidence="2">The sequence shown here is derived from an EMBL/GenBank/DDBJ whole genome shotgun (WGS) entry which is preliminary data.</text>
</comment>
<accession>A0A5C6V3C0</accession>
<gene>
    <name evidence="2" type="ORF">FRZ40_35160</name>
    <name evidence="1" type="ORF">V4C56_37375</name>
</gene>
<evidence type="ECO:0000313" key="1">
    <source>
        <dbReference type="EMBL" id="MEM5345283.1"/>
    </source>
</evidence>
<evidence type="ECO:0000313" key="2">
    <source>
        <dbReference type="EMBL" id="TXC79609.1"/>
    </source>
</evidence>